<dbReference type="InterPro" id="IPR000522">
    <property type="entry name" value="ABC_transptr_permease_BtuC"/>
</dbReference>
<dbReference type="Proteomes" id="UP001596306">
    <property type="component" value="Unassembled WGS sequence"/>
</dbReference>
<dbReference type="PANTHER" id="PTHR30472">
    <property type="entry name" value="FERRIC ENTEROBACTIN TRANSPORT SYSTEM PERMEASE PROTEIN"/>
    <property type="match status" value="1"/>
</dbReference>
<evidence type="ECO:0000313" key="10">
    <source>
        <dbReference type="Proteomes" id="UP001596306"/>
    </source>
</evidence>
<dbReference type="Pfam" id="PF01032">
    <property type="entry name" value="FecCD"/>
    <property type="match status" value="1"/>
</dbReference>
<keyword evidence="4" id="KW-1003">Cell membrane</keyword>
<keyword evidence="10" id="KW-1185">Reference proteome</keyword>
<evidence type="ECO:0000256" key="7">
    <source>
        <dbReference type="ARBA" id="ARBA00023136"/>
    </source>
</evidence>
<feature type="transmembrane region" description="Helical" evidence="8">
    <location>
        <begin position="100"/>
        <end position="133"/>
    </location>
</feature>
<keyword evidence="7 8" id="KW-0472">Membrane</keyword>
<feature type="transmembrane region" description="Helical" evidence="8">
    <location>
        <begin position="300"/>
        <end position="318"/>
    </location>
</feature>
<gene>
    <name evidence="9" type="ORF">ACFQB0_05065</name>
</gene>
<evidence type="ECO:0000256" key="8">
    <source>
        <dbReference type="SAM" id="Phobius"/>
    </source>
</evidence>
<feature type="transmembrane region" description="Helical" evidence="8">
    <location>
        <begin position="139"/>
        <end position="166"/>
    </location>
</feature>
<dbReference type="CDD" id="cd06550">
    <property type="entry name" value="TM_ABC_iron-siderophores_like"/>
    <property type="match status" value="1"/>
</dbReference>
<comment type="subcellular location">
    <subcellularLocation>
        <location evidence="1">Cell membrane</location>
        <topology evidence="1">Multi-pass membrane protein</topology>
    </subcellularLocation>
</comment>
<evidence type="ECO:0000313" key="9">
    <source>
        <dbReference type="EMBL" id="MFC6355475.1"/>
    </source>
</evidence>
<evidence type="ECO:0000256" key="4">
    <source>
        <dbReference type="ARBA" id="ARBA00022475"/>
    </source>
</evidence>
<feature type="transmembrane region" description="Helical" evidence="8">
    <location>
        <begin position="187"/>
        <end position="205"/>
    </location>
</feature>
<keyword evidence="5 8" id="KW-0812">Transmembrane</keyword>
<feature type="transmembrane region" description="Helical" evidence="8">
    <location>
        <begin position="269"/>
        <end position="294"/>
    </location>
</feature>
<evidence type="ECO:0000256" key="2">
    <source>
        <dbReference type="ARBA" id="ARBA00007935"/>
    </source>
</evidence>
<feature type="transmembrane region" description="Helical" evidence="8">
    <location>
        <begin position="232"/>
        <end position="257"/>
    </location>
</feature>
<dbReference type="SUPFAM" id="SSF81345">
    <property type="entry name" value="ABC transporter involved in vitamin B12 uptake, BtuC"/>
    <property type="match status" value="1"/>
</dbReference>
<dbReference type="PANTHER" id="PTHR30472:SF37">
    <property type="entry name" value="FE(3+) DICITRATE TRANSPORT SYSTEM PERMEASE PROTEIN FECD-RELATED"/>
    <property type="match status" value="1"/>
</dbReference>
<comment type="caution">
    <text evidence="9">The sequence shown here is derived from an EMBL/GenBank/DDBJ whole genome shotgun (WGS) entry which is preliminary data.</text>
</comment>
<dbReference type="RefSeq" id="WP_386728359.1">
    <property type="nucleotide sequence ID" value="NZ_JBHSTP010000001.1"/>
</dbReference>
<evidence type="ECO:0000256" key="5">
    <source>
        <dbReference type="ARBA" id="ARBA00022692"/>
    </source>
</evidence>
<organism evidence="9 10">
    <name type="scientific">Luethyella okanaganae</name>
    <dbReference type="NCBI Taxonomy" id="69372"/>
    <lineage>
        <taxon>Bacteria</taxon>
        <taxon>Bacillati</taxon>
        <taxon>Actinomycetota</taxon>
        <taxon>Actinomycetes</taxon>
        <taxon>Micrococcales</taxon>
        <taxon>Microbacteriaceae</taxon>
        <taxon>Luethyella</taxon>
    </lineage>
</organism>
<feature type="transmembrane region" description="Helical" evidence="8">
    <location>
        <begin position="61"/>
        <end position="79"/>
    </location>
</feature>
<protein>
    <submittedName>
        <fullName evidence="9">FecCD family ABC transporter permease</fullName>
    </submittedName>
</protein>
<reference evidence="10" key="1">
    <citation type="journal article" date="2019" name="Int. J. Syst. Evol. Microbiol.">
        <title>The Global Catalogue of Microorganisms (GCM) 10K type strain sequencing project: providing services to taxonomists for standard genome sequencing and annotation.</title>
        <authorList>
            <consortium name="The Broad Institute Genomics Platform"/>
            <consortium name="The Broad Institute Genome Sequencing Center for Infectious Disease"/>
            <person name="Wu L."/>
            <person name="Ma J."/>
        </authorList>
    </citation>
    <scope>NUCLEOTIDE SEQUENCE [LARGE SCALE GENOMIC DNA]</scope>
    <source>
        <strain evidence="10">CCUG 43304</strain>
    </source>
</reference>
<dbReference type="Gene3D" id="1.10.3470.10">
    <property type="entry name" value="ABC transporter involved in vitamin B12 uptake, BtuC"/>
    <property type="match status" value="1"/>
</dbReference>
<evidence type="ECO:0000256" key="3">
    <source>
        <dbReference type="ARBA" id="ARBA00022448"/>
    </source>
</evidence>
<dbReference type="InterPro" id="IPR037294">
    <property type="entry name" value="ABC_BtuC-like"/>
</dbReference>
<sequence>MTVGIVRIAVLAVCLVALSVLGIGIGAVFVPPEAVIAALADPSAPGSFIVVQYRLPRVVGGVLAGAALAVSGVLLQAALRNPLASPDVIGVSKGAGLGALLAIMLLPASTVAVIPIAVVVGAAVAAALLLLLARGRSGVASIALTGIAVGALCQAGMQFLLVSFPGDTNQAMIWLAGSLYGTTMPEVVLLGVWLFVCAPLVVLAGRRLDLAGLNETSMISLGTAPNRLRGEFIALAVALAAGGVAVVGGIGFIGLLAPHLAGRLVGRRAHLLLPAAALLGALLLGVADVLGRIVATPSEVPAGIVTAVVGAPYLLHLLGRETRIRA</sequence>
<name>A0ABW1VDD2_9MICO</name>
<accession>A0ABW1VDD2</accession>
<evidence type="ECO:0000256" key="1">
    <source>
        <dbReference type="ARBA" id="ARBA00004651"/>
    </source>
</evidence>
<dbReference type="EMBL" id="JBHSTP010000001">
    <property type="protein sequence ID" value="MFC6355475.1"/>
    <property type="molecule type" value="Genomic_DNA"/>
</dbReference>
<keyword evidence="6 8" id="KW-1133">Transmembrane helix</keyword>
<proteinExistence type="inferred from homology"/>
<comment type="similarity">
    <text evidence="2">Belongs to the binding-protein-dependent transport system permease family. FecCD subfamily.</text>
</comment>
<keyword evidence="3" id="KW-0813">Transport</keyword>
<evidence type="ECO:0000256" key="6">
    <source>
        <dbReference type="ARBA" id="ARBA00022989"/>
    </source>
</evidence>